<comment type="caution">
    <text evidence="2">The sequence shown here is derived from an EMBL/GenBank/DDBJ whole genome shotgun (WGS) entry which is preliminary data.</text>
</comment>
<dbReference type="Pfam" id="PF01546">
    <property type="entry name" value="Peptidase_M20"/>
    <property type="match status" value="1"/>
</dbReference>
<sequence>MKYRDMLKAGFTEAVQWRRHLHRHPELSYQETKTANFVAEKLRSWGLEVTVQIGGGGVTGLLKGALPGPTIALRADMDALPIQDAKSCDYASTVPGVMHACGHDAHTSALLLAAKVLSGNREHLEGSIKFMFQHAEEQTPGGAAAMIEDGVLDDVDAVYGVHLWTPLPAGHVYCTPGPMMAAADEFTITIKGKGGHGGLPHQTVDAVMVSSQLVVNLQTIVSRGLNPLKPAVVTVGSFHGGTTFNIIAETCTLKGTVRTFDESTRIEAKERLEFLVHHTCTSFGASSDVKYVLGYPPVVNDPNEASRFRRVADLLFGEAYVQEMEWLMAGEDFAYYLQKVPGCFMIVGAGDAENGITAPHHHPQFDIAETSILQAAELLTGMALDGLKTIGKA</sequence>
<dbReference type="PANTHER" id="PTHR11014:SF63">
    <property type="entry name" value="METALLOPEPTIDASE, PUTATIVE (AFU_ORTHOLOGUE AFUA_6G09600)-RELATED"/>
    <property type="match status" value="1"/>
</dbReference>
<dbReference type="InterPro" id="IPR002933">
    <property type="entry name" value="Peptidase_M20"/>
</dbReference>
<dbReference type="SUPFAM" id="SSF55031">
    <property type="entry name" value="Bacterial exopeptidase dimerisation domain"/>
    <property type="match status" value="1"/>
</dbReference>
<dbReference type="PIRSF" id="PIRSF005962">
    <property type="entry name" value="Pept_M20D_amidohydro"/>
    <property type="match status" value="1"/>
</dbReference>
<organism evidence="2 3">
    <name type="scientific">Paenibacillus gansuensis</name>
    <dbReference type="NCBI Taxonomy" id="306542"/>
    <lineage>
        <taxon>Bacteria</taxon>
        <taxon>Bacillati</taxon>
        <taxon>Bacillota</taxon>
        <taxon>Bacilli</taxon>
        <taxon>Bacillales</taxon>
        <taxon>Paenibacillaceae</taxon>
        <taxon>Paenibacillus</taxon>
    </lineage>
</organism>
<dbReference type="RefSeq" id="WP_377602747.1">
    <property type="nucleotide sequence ID" value="NZ_JBHUME010000007.1"/>
</dbReference>
<name>A0ABW5PE84_9BACL</name>
<gene>
    <name evidence="2" type="ORF">ACFSUF_10745</name>
</gene>
<evidence type="ECO:0000259" key="1">
    <source>
        <dbReference type="Pfam" id="PF07687"/>
    </source>
</evidence>
<dbReference type="Gene3D" id="3.30.70.360">
    <property type="match status" value="1"/>
</dbReference>
<proteinExistence type="predicted"/>
<dbReference type="InterPro" id="IPR036264">
    <property type="entry name" value="Bact_exopeptidase_dim_dom"/>
</dbReference>
<dbReference type="NCBIfam" id="TIGR01891">
    <property type="entry name" value="amidohydrolases"/>
    <property type="match status" value="1"/>
</dbReference>
<dbReference type="PANTHER" id="PTHR11014">
    <property type="entry name" value="PEPTIDASE M20 FAMILY MEMBER"/>
    <property type="match status" value="1"/>
</dbReference>
<reference evidence="3" key="1">
    <citation type="journal article" date="2019" name="Int. J. Syst. Evol. Microbiol.">
        <title>The Global Catalogue of Microorganisms (GCM) 10K type strain sequencing project: providing services to taxonomists for standard genome sequencing and annotation.</title>
        <authorList>
            <consortium name="The Broad Institute Genomics Platform"/>
            <consortium name="The Broad Institute Genome Sequencing Center for Infectious Disease"/>
            <person name="Wu L."/>
            <person name="Ma J."/>
        </authorList>
    </citation>
    <scope>NUCLEOTIDE SEQUENCE [LARGE SCALE GENOMIC DNA]</scope>
    <source>
        <strain evidence="3">KCTC 3950</strain>
    </source>
</reference>
<dbReference type="CDD" id="cd08021">
    <property type="entry name" value="M20_Acy1_YhaA-like"/>
    <property type="match status" value="1"/>
</dbReference>
<dbReference type="InterPro" id="IPR017439">
    <property type="entry name" value="Amidohydrolase"/>
</dbReference>
<evidence type="ECO:0000313" key="3">
    <source>
        <dbReference type="Proteomes" id="UP001597541"/>
    </source>
</evidence>
<dbReference type="SUPFAM" id="SSF53187">
    <property type="entry name" value="Zn-dependent exopeptidases"/>
    <property type="match status" value="1"/>
</dbReference>
<dbReference type="Pfam" id="PF07687">
    <property type="entry name" value="M20_dimer"/>
    <property type="match status" value="1"/>
</dbReference>
<protein>
    <submittedName>
        <fullName evidence="2">M20 family metallopeptidase</fullName>
    </submittedName>
</protein>
<evidence type="ECO:0000313" key="2">
    <source>
        <dbReference type="EMBL" id="MFD2612898.1"/>
    </source>
</evidence>
<dbReference type="Proteomes" id="UP001597541">
    <property type="component" value="Unassembled WGS sequence"/>
</dbReference>
<keyword evidence="3" id="KW-1185">Reference proteome</keyword>
<accession>A0ABW5PE84</accession>
<dbReference type="Gene3D" id="3.40.630.10">
    <property type="entry name" value="Zn peptidases"/>
    <property type="match status" value="1"/>
</dbReference>
<feature type="domain" description="Peptidase M20 dimerisation" evidence="1">
    <location>
        <begin position="185"/>
        <end position="275"/>
    </location>
</feature>
<dbReference type="InterPro" id="IPR011650">
    <property type="entry name" value="Peptidase_M20_dimer"/>
</dbReference>
<dbReference type="EMBL" id="JBHUME010000007">
    <property type="protein sequence ID" value="MFD2612898.1"/>
    <property type="molecule type" value="Genomic_DNA"/>
</dbReference>